<keyword evidence="1" id="KW-0472">Membrane</keyword>
<sequence>MNSKNQETLREISDKASRKLYARRGGQRSVWAGLGMFGLVGWSVVVPALAGAGLGVWLDRHYPQSFSWTLTLLILGLFTGCVLAWQWLEEEHKDINRDQDE</sequence>
<keyword evidence="3" id="KW-1185">Reference proteome</keyword>
<comment type="caution">
    <text evidence="2">The sequence shown here is derived from an EMBL/GenBank/DDBJ whole genome shotgun (WGS) entry which is preliminary data.</text>
</comment>
<dbReference type="Proteomes" id="UP000770785">
    <property type="component" value="Unassembled WGS sequence"/>
</dbReference>
<keyword evidence="1" id="KW-1133">Transmembrane helix</keyword>
<dbReference type="RefSeq" id="WP_168037704.1">
    <property type="nucleotide sequence ID" value="NZ_JAATJH010000003.1"/>
</dbReference>
<evidence type="ECO:0000313" key="3">
    <source>
        <dbReference type="Proteomes" id="UP000770785"/>
    </source>
</evidence>
<gene>
    <name evidence="2" type="ORF">GGR27_002465</name>
</gene>
<dbReference type="InterPro" id="IPR011744">
    <property type="entry name" value="ATPase_gene1"/>
</dbReference>
<dbReference type="Pfam" id="PF09527">
    <property type="entry name" value="ATPase_gene1"/>
    <property type="match status" value="1"/>
</dbReference>
<proteinExistence type="predicted"/>
<protein>
    <submittedName>
        <fullName evidence="2">ATP synthase protein I</fullName>
    </submittedName>
</protein>
<reference evidence="2 3" key="1">
    <citation type="submission" date="2020-03" db="EMBL/GenBank/DDBJ databases">
        <title>Genomic Encyclopedia of Type Strains, Phase IV (KMG-IV): sequencing the most valuable type-strain genomes for metagenomic binning, comparative biology and taxonomic classification.</title>
        <authorList>
            <person name="Goeker M."/>
        </authorList>
    </citation>
    <scope>NUCLEOTIDE SEQUENCE [LARGE SCALE GENOMIC DNA]</scope>
    <source>
        <strain evidence="2 3">DSM 105096</strain>
    </source>
</reference>
<dbReference type="InterPro" id="IPR032820">
    <property type="entry name" value="ATPase_put"/>
</dbReference>
<organism evidence="2 3">
    <name type="scientific">Neolewinella antarctica</name>
    <dbReference type="NCBI Taxonomy" id="442734"/>
    <lineage>
        <taxon>Bacteria</taxon>
        <taxon>Pseudomonadati</taxon>
        <taxon>Bacteroidota</taxon>
        <taxon>Saprospiria</taxon>
        <taxon>Saprospirales</taxon>
        <taxon>Lewinellaceae</taxon>
        <taxon>Neolewinella</taxon>
    </lineage>
</organism>
<feature type="transmembrane region" description="Helical" evidence="1">
    <location>
        <begin position="66"/>
        <end position="88"/>
    </location>
</feature>
<evidence type="ECO:0000256" key="1">
    <source>
        <dbReference type="SAM" id="Phobius"/>
    </source>
</evidence>
<dbReference type="NCBIfam" id="TIGR02230">
    <property type="entry name" value="ATPase_gene1"/>
    <property type="match status" value="1"/>
</dbReference>
<evidence type="ECO:0000313" key="2">
    <source>
        <dbReference type="EMBL" id="NJC26955.1"/>
    </source>
</evidence>
<name>A0ABX0XCH0_9BACT</name>
<keyword evidence="1" id="KW-0812">Transmembrane</keyword>
<accession>A0ABX0XCH0</accession>
<feature type="transmembrane region" description="Helical" evidence="1">
    <location>
        <begin position="30"/>
        <end position="54"/>
    </location>
</feature>
<dbReference type="EMBL" id="JAATJH010000003">
    <property type="protein sequence ID" value="NJC26955.1"/>
    <property type="molecule type" value="Genomic_DNA"/>
</dbReference>